<evidence type="ECO:0000313" key="1">
    <source>
        <dbReference type="EMBL" id="RMS87626.1"/>
    </source>
</evidence>
<dbReference type="AlphaFoldDB" id="A0A3M5GM25"/>
<protein>
    <submittedName>
        <fullName evidence="1">Uncharacterized protein</fullName>
    </submittedName>
</protein>
<sequence>MFFHRKQKRPLFRVAFLDVWLREPDLNRRPSGYEPDELPDCSIPRLCGGILQPNAEVSTLNPESRQMSSRLCTFANDAAFFAPQCESADQAAMKGCQWQGMRRYF</sequence>
<evidence type="ECO:0000313" key="2">
    <source>
        <dbReference type="Proteomes" id="UP000268887"/>
    </source>
</evidence>
<accession>A0A3M5GM25</accession>
<organism evidence="1 2">
    <name type="scientific">Pseudomonas savastanoi</name>
    <name type="common">Pseudomonas syringae pv. savastanoi</name>
    <dbReference type="NCBI Taxonomy" id="29438"/>
    <lineage>
        <taxon>Bacteria</taxon>
        <taxon>Pseudomonadati</taxon>
        <taxon>Pseudomonadota</taxon>
        <taxon>Gammaproteobacteria</taxon>
        <taxon>Pseudomonadales</taxon>
        <taxon>Pseudomonadaceae</taxon>
        <taxon>Pseudomonas</taxon>
    </lineage>
</organism>
<gene>
    <name evidence="1" type="ORF">ALP60_200012</name>
</gene>
<reference evidence="1 2" key="1">
    <citation type="submission" date="2018-08" db="EMBL/GenBank/DDBJ databases">
        <title>Recombination of ecologically and evolutionarily significant loci maintains genetic cohesion in the Pseudomonas syringae species complex.</title>
        <authorList>
            <person name="Dillon M."/>
            <person name="Thakur S."/>
            <person name="Almeida R.N.D."/>
            <person name="Weir B.S."/>
            <person name="Guttman D.S."/>
        </authorList>
    </citation>
    <scope>NUCLEOTIDE SEQUENCE [LARGE SCALE GENOMIC DNA]</scope>
    <source>
        <strain evidence="1 2">ICMP 13927</strain>
    </source>
</reference>
<dbReference type="EMBL" id="RBSV01000057">
    <property type="protein sequence ID" value="RMS87626.1"/>
    <property type="molecule type" value="Genomic_DNA"/>
</dbReference>
<dbReference type="Proteomes" id="UP000268887">
    <property type="component" value="Unassembled WGS sequence"/>
</dbReference>
<name>A0A3M5GM25_PSESS</name>
<proteinExistence type="predicted"/>
<comment type="caution">
    <text evidence="1">The sequence shown here is derived from an EMBL/GenBank/DDBJ whole genome shotgun (WGS) entry which is preliminary data.</text>
</comment>